<organism evidence="1">
    <name type="scientific">Rhipicephalus appendiculatus</name>
    <name type="common">Brown ear tick</name>
    <dbReference type="NCBI Taxonomy" id="34631"/>
    <lineage>
        <taxon>Eukaryota</taxon>
        <taxon>Metazoa</taxon>
        <taxon>Ecdysozoa</taxon>
        <taxon>Arthropoda</taxon>
        <taxon>Chelicerata</taxon>
        <taxon>Arachnida</taxon>
        <taxon>Acari</taxon>
        <taxon>Parasitiformes</taxon>
        <taxon>Ixodida</taxon>
        <taxon>Ixodoidea</taxon>
        <taxon>Ixodidae</taxon>
        <taxon>Rhipicephalinae</taxon>
        <taxon>Rhipicephalus</taxon>
        <taxon>Rhipicephalus</taxon>
    </lineage>
</organism>
<evidence type="ECO:0000313" key="1">
    <source>
        <dbReference type="EMBL" id="JAP81752.1"/>
    </source>
</evidence>
<dbReference type="PRINTS" id="PR02051">
    <property type="entry name" value="PROTEINF175"/>
</dbReference>
<sequence length="280" mass="31037">MATVTVTISGPLLATLIYEHCNSPGDQEGFLLGEISSRITDTISDAQLHGEKEETNLKICSIISCDLFEFYDKKCHLIADKLSALLRDKQKEVVGWYRFRRNTSLQTSLREQVLHQRLVRKLGQGYGNYFLLALFRGCTSSNDATHSMEHVFLRSTDPAFKHYSAVPLHIVNLGEPGHSDYRMYPGSAASIHQGAFCEVLNSLPADGSIEMVNHMHRLHNLLHTKLREVLNSVAESEEDVATFVDDIVQLREKYGALKKAAAVGPSTAASASESISTTSK</sequence>
<dbReference type="GO" id="GO:0070536">
    <property type="term" value="P:protein K63-linked deubiquitination"/>
    <property type="evidence" value="ECO:0007669"/>
    <property type="project" value="TreeGrafter"/>
</dbReference>
<protein>
    <submittedName>
        <fullName evidence="1">Uncharacterized protein</fullName>
    </submittedName>
</protein>
<dbReference type="CDD" id="cd23519">
    <property type="entry name" value="Abraxas-like_domain"/>
    <property type="match status" value="1"/>
</dbReference>
<dbReference type="GO" id="GO:0031593">
    <property type="term" value="F:polyubiquitin modification-dependent protein binding"/>
    <property type="evidence" value="ECO:0007669"/>
    <property type="project" value="TreeGrafter"/>
</dbReference>
<dbReference type="GO" id="GO:0090307">
    <property type="term" value="P:mitotic spindle assembly"/>
    <property type="evidence" value="ECO:0007669"/>
    <property type="project" value="TreeGrafter"/>
</dbReference>
<dbReference type="EMBL" id="GEDV01006805">
    <property type="protein sequence ID" value="JAP81752.1"/>
    <property type="molecule type" value="Transcribed_RNA"/>
</dbReference>
<dbReference type="GO" id="GO:0008608">
    <property type="term" value="P:attachment of spindle microtubules to kinetochore"/>
    <property type="evidence" value="ECO:0007669"/>
    <property type="project" value="TreeGrafter"/>
</dbReference>
<reference evidence="1" key="1">
    <citation type="journal article" date="2016" name="Ticks Tick Borne Dis.">
        <title>De novo assembly and annotation of the salivary gland transcriptome of Rhipicephalus appendiculatus male and female ticks during blood feeding.</title>
        <authorList>
            <person name="de Castro M.H."/>
            <person name="de Klerk D."/>
            <person name="Pienaar R."/>
            <person name="Latif A.A."/>
            <person name="Rees D.J."/>
            <person name="Mans B.J."/>
        </authorList>
    </citation>
    <scope>NUCLEOTIDE SEQUENCE</scope>
    <source>
        <tissue evidence="1">Salivary glands</tissue>
    </source>
</reference>
<dbReference type="PANTHER" id="PTHR31728">
    <property type="entry name" value="ABRAXAS FAMILY MEMBER"/>
    <property type="match status" value="1"/>
</dbReference>
<dbReference type="AlphaFoldDB" id="A0A131YT77"/>
<name>A0A131YT77_RHIAP</name>
<dbReference type="GO" id="GO:0005634">
    <property type="term" value="C:nucleus"/>
    <property type="evidence" value="ECO:0007669"/>
    <property type="project" value="TreeGrafter"/>
</dbReference>
<dbReference type="Pfam" id="PF21125">
    <property type="entry name" value="MPN_2A_DUB_like"/>
    <property type="match status" value="1"/>
</dbReference>
<accession>A0A131YT77</accession>
<proteinExistence type="predicted"/>
<dbReference type="InterPro" id="IPR023238">
    <property type="entry name" value="FAM175"/>
</dbReference>
<dbReference type="GO" id="GO:0008017">
    <property type="term" value="F:microtubule binding"/>
    <property type="evidence" value="ECO:0007669"/>
    <property type="project" value="TreeGrafter"/>
</dbReference>
<dbReference type="PANTHER" id="PTHR31728:SF5">
    <property type="entry name" value="OS07G0540200 PROTEIN"/>
    <property type="match status" value="1"/>
</dbReference>